<evidence type="ECO:0000313" key="3">
    <source>
        <dbReference type="EMBL" id="EXG82031.1"/>
    </source>
</evidence>
<sequence>MSLADVDGAAVRKAIAEHDEIGQTEFLRRHGFRPALRYQVLHDGRRYDSKAILGVAHQYATGAPLAAAQFSGGEATVVRRLEQLGFTIDDVDAKPDATTGPNRPAPESLDASRPPLVLIAPSTGNKAARSRFSDTLAQPVDYTDDRLRNALSDSERASLERLHPDGRARFWGALPRFNTTIDRLRQGDVVVFTGQNHVVAVAALGCKLRNRQLADLLWPPASGHEGWLNVYTLVGFQLVHGVGYPQLRDWVGSSDNDIFQATRGLSPEKSAAVITGLGLTIHPDEDTQDAQAEAQLLAALDSARTPASQLSAAENNQTTTSSYNQPARTITIHRAEAELVNLFRDTLPGHSGDHRLRTAVGHTDLYLLDDGDIIEAKRGADHRYVRQALGQLLDYAVNTDQPVHRLTALFPASPLSADIQLLHCYGIDCLYWNRDTTFTREPASDTTREIMRPLWTMVLNHPK</sequence>
<feature type="region of interest" description="Disordered" evidence="1">
    <location>
        <begin position="89"/>
        <end position="111"/>
    </location>
</feature>
<dbReference type="RefSeq" id="WP_157017721.1">
    <property type="nucleotide sequence ID" value="NZ_KK073874.1"/>
</dbReference>
<organism evidence="3 4">
    <name type="scientific">Cryptosporangium arvum DSM 44712</name>
    <dbReference type="NCBI Taxonomy" id="927661"/>
    <lineage>
        <taxon>Bacteria</taxon>
        <taxon>Bacillati</taxon>
        <taxon>Actinomycetota</taxon>
        <taxon>Actinomycetes</taxon>
        <taxon>Cryptosporangiales</taxon>
        <taxon>Cryptosporangiaceae</taxon>
        <taxon>Cryptosporangium</taxon>
    </lineage>
</organism>
<accession>A0A011AJ33</accession>
<name>A0A011AJ33_9ACTN</name>
<dbReference type="Pfam" id="PF26345">
    <property type="entry name" value="ScoMcrA_N"/>
    <property type="match status" value="1"/>
</dbReference>
<comment type="caution">
    <text evidence="3">The sequence shown here is derived from an EMBL/GenBank/DDBJ whole genome shotgun (WGS) entry which is preliminary data.</text>
</comment>
<dbReference type="PATRIC" id="fig|927661.3.peg.3121"/>
<reference evidence="3 4" key="1">
    <citation type="submission" date="2013-07" db="EMBL/GenBank/DDBJ databases">
        <authorList>
            <consortium name="DOE Joint Genome Institute"/>
            <person name="Eisen J."/>
            <person name="Huntemann M."/>
            <person name="Han J."/>
            <person name="Chen A."/>
            <person name="Kyrpides N."/>
            <person name="Mavromatis K."/>
            <person name="Markowitz V."/>
            <person name="Palaniappan K."/>
            <person name="Ivanova N."/>
            <person name="Schaumberg A."/>
            <person name="Pati A."/>
            <person name="Liolios K."/>
            <person name="Nordberg H.P."/>
            <person name="Cantor M.N."/>
            <person name="Hua S.X."/>
            <person name="Woyke T."/>
        </authorList>
    </citation>
    <scope>NUCLEOTIDE SEQUENCE [LARGE SCALE GENOMIC DNA]</scope>
    <source>
        <strain evidence="3 4">DSM 44712</strain>
    </source>
</reference>
<proteinExistence type="predicted"/>
<dbReference type="OrthoDB" id="3650427at2"/>
<dbReference type="InterPro" id="IPR058807">
    <property type="entry name" value="ScoMcrA_N"/>
</dbReference>
<feature type="domain" description="ScoMcrA-like N-terminal head" evidence="2">
    <location>
        <begin position="5"/>
        <end position="89"/>
    </location>
</feature>
<keyword evidence="4" id="KW-1185">Reference proteome</keyword>
<evidence type="ECO:0000256" key="1">
    <source>
        <dbReference type="SAM" id="MobiDB-lite"/>
    </source>
</evidence>
<dbReference type="HOGENOM" id="CLU_590143_0_0_11"/>
<evidence type="ECO:0000259" key="2">
    <source>
        <dbReference type="Pfam" id="PF26345"/>
    </source>
</evidence>
<dbReference type="EMBL" id="JFBT01000001">
    <property type="protein sequence ID" value="EXG82031.1"/>
    <property type="molecule type" value="Genomic_DNA"/>
</dbReference>
<gene>
    <name evidence="3" type="ORF">CryarDRAFT_3163</name>
</gene>
<protein>
    <recommendedName>
        <fullName evidence="2">ScoMcrA-like N-terminal head domain-containing protein</fullName>
    </recommendedName>
</protein>
<dbReference type="Proteomes" id="UP000021053">
    <property type="component" value="Unassembled WGS sequence"/>
</dbReference>
<evidence type="ECO:0000313" key="4">
    <source>
        <dbReference type="Proteomes" id="UP000021053"/>
    </source>
</evidence>
<dbReference type="AlphaFoldDB" id="A0A011AJ33"/>